<dbReference type="GO" id="GO:0016705">
    <property type="term" value="F:oxidoreductase activity, acting on paired donors, with incorporation or reduction of molecular oxygen"/>
    <property type="evidence" value="ECO:0007669"/>
    <property type="project" value="InterPro"/>
</dbReference>
<keyword evidence="15" id="KW-1133">Transmembrane helix</keyword>
<comment type="subcellular location">
    <subcellularLocation>
        <location evidence="4">Endoplasmic reticulum membrane</location>
        <topology evidence="4">Peripheral membrane protein</topology>
    </subcellularLocation>
    <subcellularLocation>
        <location evidence="3">Microsome membrane</location>
        <topology evidence="3">Peripheral membrane protein</topology>
    </subcellularLocation>
</comment>
<dbReference type="EMBL" id="JRES01001441">
    <property type="protein sequence ID" value="KNC22895.1"/>
    <property type="molecule type" value="Genomic_DNA"/>
</dbReference>
<organism evidence="16 17">
    <name type="scientific">Lucilia cuprina</name>
    <name type="common">Green bottle fly</name>
    <name type="synonym">Australian sheep blowfly</name>
    <dbReference type="NCBI Taxonomy" id="7375"/>
    <lineage>
        <taxon>Eukaryota</taxon>
        <taxon>Metazoa</taxon>
        <taxon>Ecdysozoa</taxon>
        <taxon>Arthropoda</taxon>
        <taxon>Hexapoda</taxon>
        <taxon>Insecta</taxon>
        <taxon>Pterygota</taxon>
        <taxon>Neoptera</taxon>
        <taxon>Endopterygota</taxon>
        <taxon>Diptera</taxon>
        <taxon>Brachycera</taxon>
        <taxon>Muscomorpha</taxon>
        <taxon>Oestroidea</taxon>
        <taxon>Calliphoridae</taxon>
        <taxon>Luciliinae</taxon>
        <taxon>Lucilia</taxon>
    </lineage>
</organism>
<comment type="caution">
    <text evidence="16">The sequence shown here is derived from an EMBL/GenBank/DDBJ whole genome shotgun (WGS) entry which is preliminary data.</text>
</comment>
<evidence type="ECO:0000256" key="10">
    <source>
        <dbReference type="ARBA" id="ARBA00023002"/>
    </source>
</evidence>
<dbReference type="GO" id="GO:0005789">
    <property type="term" value="C:endoplasmic reticulum membrane"/>
    <property type="evidence" value="ECO:0007669"/>
    <property type="project" value="UniProtKB-SubCell"/>
</dbReference>
<dbReference type="PRINTS" id="PR00385">
    <property type="entry name" value="P450"/>
</dbReference>
<comment type="cofactor">
    <cofactor evidence="1 14">
        <name>heme</name>
        <dbReference type="ChEBI" id="CHEBI:30413"/>
    </cofactor>
</comment>
<keyword evidence="6 14" id="KW-0349">Heme</keyword>
<evidence type="ECO:0000256" key="9">
    <source>
        <dbReference type="ARBA" id="ARBA00022848"/>
    </source>
</evidence>
<keyword evidence="8" id="KW-0256">Endoplasmic reticulum</keyword>
<evidence type="ECO:0000313" key="16">
    <source>
        <dbReference type="EMBL" id="KNC22895.1"/>
    </source>
</evidence>
<feature type="transmembrane region" description="Helical" evidence="15">
    <location>
        <begin position="6"/>
        <end position="26"/>
    </location>
</feature>
<evidence type="ECO:0000256" key="2">
    <source>
        <dbReference type="ARBA" id="ARBA00003690"/>
    </source>
</evidence>
<evidence type="ECO:0000256" key="3">
    <source>
        <dbReference type="ARBA" id="ARBA00004174"/>
    </source>
</evidence>
<reference evidence="16 17" key="1">
    <citation type="journal article" date="2015" name="Nat. Commun.">
        <title>Lucilia cuprina genome unlocks parasitic fly biology to underpin future interventions.</title>
        <authorList>
            <person name="Anstead C.A."/>
            <person name="Korhonen P.K."/>
            <person name="Young N.D."/>
            <person name="Hall R.S."/>
            <person name="Jex A.R."/>
            <person name="Murali S.C."/>
            <person name="Hughes D.S."/>
            <person name="Lee S.F."/>
            <person name="Perry T."/>
            <person name="Stroehlein A.J."/>
            <person name="Ansell B.R."/>
            <person name="Breugelmans B."/>
            <person name="Hofmann A."/>
            <person name="Qu J."/>
            <person name="Dugan S."/>
            <person name="Lee S.L."/>
            <person name="Chao H."/>
            <person name="Dinh H."/>
            <person name="Han Y."/>
            <person name="Doddapaneni H.V."/>
            <person name="Worley K.C."/>
            <person name="Muzny D.M."/>
            <person name="Ioannidis P."/>
            <person name="Waterhouse R.M."/>
            <person name="Zdobnov E.M."/>
            <person name="James P.J."/>
            <person name="Bagnall N.H."/>
            <person name="Kotze A.C."/>
            <person name="Gibbs R.A."/>
            <person name="Richards S."/>
            <person name="Batterham P."/>
            <person name="Gasser R.B."/>
        </authorList>
    </citation>
    <scope>NUCLEOTIDE SEQUENCE [LARGE SCALE GENOMIC DNA]</scope>
    <source>
        <strain evidence="16 17">LS</strain>
        <tissue evidence="16">Full body</tissue>
    </source>
</reference>
<evidence type="ECO:0000256" key="8">
    <source>
        <dbReference type="ARBA" id="ARBA00022824"/>
    </source>
</evidence>
<dbReference type="STRING" id="7375.A0A0L0BS64"/>
<evidence type="ECO:0000256" key="1">
    <source>
        <dbReference type="ARBA" id="ARBA00001971"/>
    </source>
</evidence>
<comment type="similarity">
    <text evidence="5">Belongs to the cytochrome P450 family.</text>
</comment>
<dbReference type="SUPFAM" id="SSF48264">
    <property type="entry name" value="Cytochrome P450"/>
    <property type="match status" value="2"/>
</dbReference>
<feature type="binding site" description="axial binding residue" evidence="14">
    <location>
        <position position="443"/>
    </location>
    <ligand>
        <name>heme</name>
        <dbReference type="ChEBI" id="CHEBI:30413"/>
    </ligand>
    <ligandPart>
        <name>Fe</name>
        <dbReference type="ChEBI" id="CHEBI:18248"/>
    </ligandPart>
</feature>
<keyword evidence="9" id="KW-0492">Microsome</keyword>
<dbReference type="AlphaFoldDB" id="A0A0L0BS64"/>
<evidence type="ECO:0000256" key="15">
    <source>
        <dbReference type="SAM" id="Phobius"/>
    </source>
</evidence>
<dbReference type="InterPro" id="IPR036396">
    <property type="entry name" value="Cyt_P450_sf"/>
</dbReference>
<keyword evidence="13 15" id="KW-0472">Membrane</keyword>
<dbReference type="Gene3D" id="1.10.630.10">
    <property type="entry name" value="Cytochrome P450"/>
    <property type="match status" value="2"/>
</dbReference>
<keyword evidence="15" id="KW-0812">Transmembrane</keyword>
<dbReference type="OMA" id="EWICKLA"/>
<dbReference type="OrthoDB" id="1470350at2759"/>
<keyword evidence="17" id="KW-1185">Reference proteome</keyword>
<keyword evidence="12" id="KW-0503">Monooxygenase</keyword>
<dbReference type="InterPro" id="IPR002401">
    <property type="entry name" value="Cyt_P450_E_grp-I"/>
</dbReference>
<evidence type="ECO:0000256" key="4">
    <source>
        <dbReference type="ARBA" id="ARBA00004406"/>
    </source>
</evidence>
<accession>A0A0L0BS64</accession>
<dbReference type="GO" id="GO:0020037">
    <property type="term" value="F:heme binding"/>
    <property type="evidence" value="ECO:0007669"/>
    <property type="project" value="InterPro"/>
</dbReference>
<evidence type="ECO:0000313" key="17">
    <source>
        <dbReference type="Proteomes" id="UP000037069"/>
    </source>
</evidence>
<evidence type="ECO:0000256" key="13">
    <source>
        <dbReference type="ARBA" id="ARBA00023136"/>
    </source>
</evidence>
<sequence>MVFIEMELFLYTVGVLSLIWIIYLWYIREFIKLAHTVNSNRLHTWRGFGKLVTRKEGLQYFYNYSNKYGPNCVMWVGIWPVFLSTDPEVLKDIFTSKNCIDKPIVYKGITSIAGEGLISQNDPDWSRHRKVLNKAFSPSILKSFFNLFHREINNVIEDIEKSKEKGDDVDLLVIFRAFTMRIASKTTLKRNLEQTEFNSFIMAKHAHALLEFVADTCISQIMAIEWICKLAEKYLYTTARDGLEMFRRLVRESVDIIRRNDTKDPSYLPEINSVLDFAFMGVQQNILRMDEINSQMTHIYFGAFESTSTTLFLVIALLAMHPHYQERAYEEVSSLLPPNDNEITLELMEQATYIDMIFKETMRLFPAIPMVFRKVTKEDLILSNGVKLPVGLMICIDLYTLHRSKHLYGPNANAFNPDNFLPANVAERHPFAYIPFTKGQRSCIGTRYAETFFKISLAKLIKTYKFTTDFKYEDIICENHMSLKIVEEPRVHLERRRIYKISSYKGLLYSYNYANKYGPNCVMWLGILPVFLSTDPEVLKDIFTSKNCIDKPIVYKGITTIAGEGLISQNDPDWSRHRKVLNKAFSPTILKSFFNLFHREINNVIEDIEKSKEKGDGVDMLVIFRASTMRIASKTTLKRNLEQTEFNSFIMAKHAHALLEFIADACSSPIMTIEWICKLAEKYLYTTARDGLDMFRRLVRESVDIIRRNDTKDPSYLPEINSVLDFASMGVQQNILRMDEIDSQMMHIYFGAFESTSTTLFLVIALLAMHPHYQERAYEEVSSLLPPNDNEITLELMEQATYVDMIFKETMRLFPAIPMVFRKVTKEDLILSNGVKLPVGLMICIDLYTLHRSKHLYGPNANAFNPDNFLPANVAERHPFAYIPFTKGQRSCIGMRYAETFFKISLAKLIKTYKFTTDFKYEDLICENHMSLKIVEEPRVHLERRE</sequence>
<name>A0A0L0BS64_LUCCU</name>
<comment type="function">
    <text evidence="2">May be involved in the metabolism of insect hormones and in the breakdown of synthetic insecticides.</text>
</comment>
<evidence type="ECO:0000256" key="7">
    <source>
        <dbReference type="ARBA" id="ARBA00022723"/>
    </source>
</evidence>
<keyword evidence="7 14" id="KW-0479">Metal-binding</keyword>
<dbReference type="InterPro" id="IPR001128">
    <property type="entry name" value="Cyt_P450"/>
</dbReference>
<evidence type="ECO:0000256" key="11">
    <source>
        <dbReference type="ARBA" id="ARBA00023004"/>
    </source>
</evidence>
<gene>
    <name evidence="16" type="ORF">FF38_00369</name>
</gene>
<dbReference type="Pfam" id="PF00067">
    <property type="entry name" value="p450"/>
    <property type="match status" value="2"/>
</dbReference>
<dbReference type="PRINTS" id="PR00463">
    <property type="entry name" value="EP450I"/>
</dbReference>
<dbReference type="PANTHER" id="PTHR24291">
    <property type="entry name" value="CYTOCHROME P450 FAMILY 4"/>
    <property type="match status" value="1"/>
</dbReference>
<evidence type="ECO:0000256" key="6">
    <source>
        <dbReference type="ARBA" id="ARBA00022617"/>
    </source>
</evidence>
<keyword evidence="11 14" id="KW-0408">Iron</keyword>
<keyword evidence="10" id="KW-0560">Oxidoreductase</keyword>
<dbReference type="PANTHER" id="PTHR24291:SF50">
    <property type="entry name" value="BIFUNCTIONAL ALBAFLAVENONE MONOOXYGENASE_TERPENE SYNTHASE"/>
    <property type="match status" value="1"/>
</dbReference>
<evidence type="ECO:0000256" key="12">
    <source>
        <dbReference type="ARBA" id="ARBA00023033"/>
    </source>
</evidence>
<proteinExistence type="inferred from homology"/>
<evidence type="ECO:0000256" key="5">
    <source>
        <dbReference type="ARBA" id="ARBA00010617"/>
    </source>
</evidence>
<protein>
    <submittedName>
        <fullName evidence="16">Putative cytochrome P450 313a4</fullName>
    </submittedName>
</protein>
<dbReference type="Proteomes" id="UP000037069">
    <property type="component" value="Unassembled WGS sequence"/>
</dbReference>
<dbReference type="GO" id="GO:0005506">
    <property type="term" value="F:iron ion binding"/>
    <property type="evidence" value="ECO:0007669"/>
    <property type="project" value="InterPro"/>
</dbReference>
<dbReference type="InterPro" id="IPR050196">
    <property type="entry name" value="Cytochrome_P450_Monoox"/>
</dbReference>
<dbReference type="FunFam" id="1.10.630.10:FF:000035">
    <property type="entry name" value="CYtochrome P450 family"/>
    <property type="match status" value="2"/>
</dbReference>
<dbReference type="GO" id="GO:0004497">
    <property type="term" value="F:monooxygenase activity"/>
    <property type="evidence" value="ECO:0007669"/>
    <property type="project" value="UniProtKB-KW"/>
</dbReference>
<evidence type="ECO:0000256" key="14">
    <source>
        <dbReference type="PIRSR" id="PIRSR602401-1"/>
    </source>
</evidence>